<keyword evidence="3" id="KW-1185">Reference proteome</keyword>
<evidence type="ECO:0000313" key="2">
    <source>
        <dbReference type="EMBL" id="RZS90914.1"/>
    </source>
</evidence>
<proteinExistence type="predicted"/>
<protein>
    <submittedName>
        <fullName evidence="2">RimJ/RimL family protein N-acetyltransferase</fullName>
    </submittedName>
</protein>
<dbReference type="Pfam" id="PF13302">
    <property type="entry name" value="Acetyltransf_3"/>
    <property type="match status" value="1"/>
</dbReference>
<organism evidence="2 3">
    <name type="scientific">Motilibacter rhizosphaerae</name>
    <dbReference type="NCBI Taxonomy" id="598652"/>
    <lineage>
        <taxon>Bacteria</taxon>
        <taxon>Bacillati</taxon>
        <taxon>Actinomycetota</taxon>
        <taxon>Actinomycetes</taxon>
        <taxon>Motilibacterales</taxon>
        <taxon>Motilibacteraceae</taxon>
        <taxon>Motilibacter</taxon>
    </lineage>
</organism>
<feature type="domain" description="N-acetyltransferase" evidence="1">
    <location>
        <begin position="7"/>
        <end position="179"/>
    </location>
</feature>
<name>A0A4Q7NUY9_9ACTN</name>
<dbReference type="PANTHER" id="PTHR43792">
    <property type="entry name" value="GNAT FAMILY, PUTATIVE (AFU_ORTHOLOGUE AFUA_3G00765)-RELATED-RELATED"/>
    <property type="match status" value="1"/>
</dbReference>
<keyword evidence="2" id="KW-0808">Transferase</keyword>
<reference evidence="2 3" key="1">
    <citation type="submission" date="2019-02" db="EMBL/GenBank/DDBJ databases">
        <title>Genomic Encyclopedia of Type Strains, Phase IV (KMG-IV): sequencing the most valuable type-strain genomes for metagenomic binning, comparative biology and taxonomic classification.</title>
        <authorList>
            <person name="Goeker M."/>
        </authorList>
    </citation>
    <scope>NUCLEOTIDE SEQUENCE [LARGE SCALE GENOMIC DNA]</scope>
    <source>
        <strain evidence="2 3">DSM 45622</strain>
    </source>
</reference>
<dbReference type="InterPro" id="IPR016181">
    <property type="entry name" value="Acyl_CoA_acyltransferase"/>
</dbReference>
<evidence type="ECO:0000313" key="3">
    <source>
        <dbReference type="Proteomes" id="UP000293638"/>
    </source>
</evidence>
<sequence length="179" mass="19809">MLLTERLSLRQWRDDDRAPFAALNADPLVMEHFPAPLTAEQSDAMVDRLAAGIAERGWGMFAVEVVEGPDVGRFAGFVGIQPLTPDLPPAPGTEIGWRLAAWAWGRGYATEAGRACLQHAFTELALPEVVAFTAVPNLRSQDVMRRLGMTHRPARDFDHPRVPAGHRLSRHVLFALERP</sequence>
<accession>A0A4Q7NUY9</accession>
<dbReference type="PANTHER" id="PTHR43792:SF1">
    <property type="entry name" value="N-ACETYLTRANSFERASE DOMAIN-CONTAINING PROTEIN"/>
    <property type="match status" value="1"/>
</dbReference>
<dbReference type="PROSITE" id="PS51186">
    <property type="entry name" value="GNAT"/>
    <property type="match status" value="1"/>
</dbReference>
<dbReference type="InterPro" id="IPR000182">
    <property type="entry name" value="GNAT_dom"/>
</dbReference>
<comment type="caution">
    <text evidence="2">The sequence shown here is derived from an EMBL/GenBank/DDBJ whole genome shotgun (WGS) entry which is preliminary data.</text>
</comment>
<evidence type="ECO:0000259" key="1">
    <source>
        <dbReference type="PROSITE" id="PS51186"/>
    </source>
</evidence>
<dbReference type="SUPFAM" id="SSF55729">
    <property type="entry name" value="Acyl-CoA N-acyltransferases (Nat)"/>
    <property type="match status" value="1"/>
</dbReference>
<gene>
    <name evidence="2" type="ORF">EV189_0144</name>
</gene>
<dbReference type="EMBL" id="SGXD01000001">
    <property type="protein sequence ID" value="RZS90914.1"/>
    <property type="molecule type" value="Genomic_DNA"/>
</dbReference>
<dbReference type="GO" id="GO:0016747">
    <property type="term" value="F:acyltransferase activity, transferring groups other than amino-acyl groups"/>
    <property type="evidence" value="ECO:0007669"/>
    <property type="project" value="InterPro"/>
</dbReference>
<dbReference type="Proteomes" id="UP000293638">
    <property type="component" value="Unassembled WGS sequence"/>
</dbReference>
<dbReference type="InterPro" id="IPR051531">
    <property type="entry name" value="N-acetyltransferase"/>
</dbReference>
<dbReference type="AlphaFoldDB" id="A0A4Q7NUY9"/>
<dbReference type="Gene3D" id="3.40.630.30">
    <property type="match status" value="1"/>
</dbReference>